<evidence type="ECO:0000256" key="2">
    <source>
        <dbReference type="SAM" id="MobiDB-lite"/>
    </source>
</evidence>
<dbReference type="Gene3D" id="1.50.10.10">
    <property type="match status" value="1"/>
</dbReference>
<dbReference type="InterPro" id="IPR052566">
    <property type="entry name" value="Non-lysos_glucosylceramidase"/>
</dbReference>
<dbReference type="SUPFAM" id="SSF48208">
    <property type="entry name" value="Six-hairpin glycosidases"/>
    <property type="match status" value="1"/>
</dbReference>
<evidence type="ECO:0000313" key="8">
    <source>
        <dbReference type="RefSeq" id="XP_065653158.1"/>
    </source>
</evidence>
<feature type="compositionally biased region" description="Basic and acidic residues" evidence="2">
    <location>
        <begin position="102"/>
        <end position="120"/>
    </location>
</feature>
<evidence type="ECO:0000256" key="3">
    <source>
        <dbReference type="SAM" id="SignalP"/>
    </source>
</evidence>
<feature type="chain" id="PRO_5045983983" evidence="3">
    <location>
        <begin position="24"/>
        <end position="1352"/>
    </location>
</feature>
<dbReference type="Pfam" id="PF04685">
    <property type="entry name" value="DUF608"/>
    <property type="match status" value="1"/>
</dbReference>
<feature type="signal peptide" evidence="3">
    <location>
        <begin position="1"/>
        <end position="23"/>
    </location>
</feature>
<keyword evidence="1" id="KW-0175">Coiled coil</keyword>
<feature type="domain" description="Glycosyl-hydrolase family 116 catalytic region" evidence="4">
    <location>
        <begin position="956"/>
        <end position="1120"/>
    </location>
</feature>
<feature type="coiled-coil region" evidence="1">
    <location>
        <begin position="793"/>
        <end position="820"/>
    </location>
</feature>
<evidence type="ECO:0000313" key="7">
    <source>
        <dbReference type="Proteomes" id="UP001652625"/>
    </source>
</evidence>
<dbReference type="Gene3D" id="3.50.4.10">
    <property type="entry name" value="Hepatocyte Growth Factor"/>
    <property type="match status" value="1"/>
</dbReference>
<feature type="region of interest" description="Disordered" evidence="2">
    <location>
        <begin position="96"/>
        <end position="120"/>
    </location>
</feature>
<name>A0ABM4BVD4_HYDVU</name>
<dbReference type="Pfam" id="PF12215">
    <property type="entry name" value="Glyco_hydr_116N"/>
    <property type="match status" value="1"/>
</dbReference>
<dbReference type="InterPro" id="IPR003609">
    <property type="entry name" value="Pan_app"/>
</dbReference>
<accession>A0ABM4BVD4</accession>
<feature type="compositionally biased region" description="Basic and acidic residues" evidence="2">
    <location>
        <begin position="254"/>
        <end position="263"/>
    </location>
</feature>
<keyword evidence="7" id="KW-1185">Reference proteome</keyword>
<reference evidence="8" key="1">
    <citation type="submission" date="2025-08" db="UniProtKB">
        <authorList>
            <consortium name="RefSeq"/>
        </authorList>
    </citation>
    <scope>IDENTIFICATION</scope>
</reference>
<feature type="domain" description="Apple" evidence="6">
    <location>
        <begin position="374"/>
        <end position="436"/>
    </location>
</feature>
<dbReference type="InterPro" id="IPR024462">
    <property type="entry name" value="GH116_N"/>
</dbReference>
<evidence type="ECO:0000259" key="6">
    <source>
        <dbReference type="Pfam" id="PF14295"/>
    </source>
</evidence>
<dbReference type="GeneID" id="136071792"/>
<feature type="compositionally biased region" description="Polar residues" evidence="2">
    <location>
        <begin position="264"/>
        <end position="277"/>
    </location>
</feature>
<dbReference type="RefSeq" id="XP_065653158.1">
    <property type="nucleotide sequence ID" value="XM_065797086.1"/>
</dbReference>
<dbReference type="InterPro" id="IPR006775">
    <property type="entry name" value="GH116_catalytic"/>
</dbReference>
<feature type="region of interest" description="Disordered" evidence="2">
    <location>
        <begin position="254"/>
        <end position="277"/>
    </location>
</feature>
<feature type="domain" description="Glycosyl-hydrolase family 116 N-terminal" evidence="5">
    <location>
        <begin position="469"/>
        <end position="802"/>
    </location>
</feature>
<dbReference type="PANTHER" id="PTHR12654:SF0">
    <property type="entry name" value="NON-LYSOSOMAL GLUCOSYLCERAMIDASE"/>
    <property type="match status" value="1"/>
</dbReference>
<gene>
    <name evidence="8" type="primary">LOC136071792</name>
</gene>
<protein>
    <submittedName>
        <fullName evidence="8">Uncharacterized protein LOC136071792</fullName>
    </submittedName>
</protein>
<dbReference type="InterPro" id="IPR012341">
    <property type="entry name" value="6hp_glycosidase-like_sf"/>
</dbReference>
<evidence type="ECO:0000259" key="5">
    <source>
        <dbReference type="Pfam" id="PF12215"/>
    </source>
</evidence>
<evidence type="ECO:0000256" key="1">
    <source>
        <dbReference type="SAM" id="Coils"/>
    </source>
</evidence>
<dbReference type="PROSITE" id="PS51257">
    <property type="entry name" value="PROKAR_LIPOPROTEIN"/>
    <property type="match status" value="1"/>
</dbReference>
<organism evidence="7 8">
    <name type="scientific">Hydra vulgaris</name>
    <name type="common">Hydra</name>
    <name type="synonym">Hydra attenuata</name>
    <dbReference type="NCBI Taxonomy" id="6087"/>
    <lineage>
        <taxon>Eukaryota</taxon>
        <taxon>Metazoa</taxon>
        <taxon>Cnidaria</taxon>
        <taxon>Hydrozoa</taxon>
        <taxon>Hydroidolina</taxon>
        <taxon>Anthoathecata</taxon>
        <taxon>Aplanulata</taxon>
        <taxon>Hydridae</taxon>
        <taxon>Hydra</taxon>
    </lineage>
</organism>
<dbReference type="Pfam" id="PF14295">
    <property type="entry name" value="PAN_4"/>
    <property type="match status" value="1"/>
</dbReference>
<dbReference type="PANTHER" id="PTHR12654">
    <property type="entry name" value="BILE ACID BETA-GLUCOSIDASE-RELATED"/>
    <property type="match status" value="1"/>
</dbReference>
<proteinExistence type="predicted"/>
<dbReference type="InterPro" id="IPR008928">
    <property type="entry name" value="6-hairpin_glycosidase_sf"/>
</dbReference>
<sequence length="1352" mass="153429">MVNYRQPFLTLFFIILPASFVSCFDKINEERSQEAIAALVKFTEILSESEDQSSGSGDRINDGLFHNFNATFVVLPKQSTHIKNIENSNKTLNIRHLSNSKVDSKENKSEDSESKESSEFKNKTLNTLIEAFNTGLHKEQSNHSIDEAFHSVNHSSREHLGESKLKSHRNSLEVTKLIYQPTHSNHDNNKNKDIRVGFVKYNHKKRNKPVKKSHKGVLNSLHKSFVSYYKILTPLSQTRIENAKIRDLNRLLDKTHNQTEKDSNSTVKDTNKNTSNDIFKEHDVKTQLRNQQDDYAKSLQKSLEDVRFKNGATGKVKAGQEFAYISQCGLYTEPQNISTVQHSWVTKTYSPYFYLYEKPKKYEKCKPSAWLNGTDLRGSVFLSFEVKSLHGSTMENNAKICEKYCCKEPRCAAWVLRIQNVATSNCPANSYCCWLKTDVPHPEPREDCVSGKVHRDHYRHPPVGMRSSIPLGGLGSGSFEMRTDGTFHEWTIENQSPGGAAKLSKSSLEMLLLGVRVQKGKLPPTASVLRTHAPHGFDGVYSQTYSGSYPVSKLEIELNKASKDDVKLNLYAFSTFHPRNPKKAATPSVAFVLHITNPHSEEVDISFMINLPFGYHEDTIRRGNNFAEVAFTRLVTAADCQNACAKKEKCMAWTTNGPFSCMLKDNMPLHSYEYGIISGLKGEWSTNEKMLRCKRPGTSPQSGDISLYPLNHGSEINSFAVADDPEVVWNNFKQTGAVANESNVNVTGLNGAVSTRTILKPNETKLLTIVFAWHFPNRDIADERVGNFYNNLFKSSEEVAKATEKDLKEAIENVIKWQAAIMPPESLRAKQEERKIRKKIKAKPTLCNGTMNGVNVFPDCLQDILINSLSTLRSGMWMENGRWRQWEAYDCANMDPVHVDFHRILPYLIFYPALAKEVMLAWADHQLSNGMIQESLSMGCLEETSKEGVAGGRMMSDVNVGFIVQALLMYKWSNDTVFFDEIYPFTVRAMNWLMQDATKGTGLPYRKPDTYDLFDLEKYDHCAYNSISYLLALHAMKSMASMQKDNNTINNVNAALSRATKQLEVEMWNEKKGFYHAWFDDEWGSPTWLMSDVLYGQVWAYTLGLGDLLDRDKMKKHLKTEEERNDTPFGLKVLSKSESSVPTEDTSVILGDELNSCKSLENITKTESVWMSSSSDWTVLQLYLGMEPHLALEQVIKSLDNYRTTLRDQWNFHGLTSSQHYGLDGLPWATSHYTFHLVLWHLPLALSGQQYNAISGTLTFEPKYDAPYWLPFYTPLCMGNIEAKEQDSLGSNEILYRFTVTSGQCNLNELSISNSKYSKNTLSIHEGESVEWSAPKKSKKEIVSDILAQLKH</sequence>
<dbReference type="Proteomes" id="UP001652625">
    <property type="component" value="Chromosome 05"/>
</dbReference>
<keyword evidence="3" id="KW-0732">Signal</keyword>
<evidence type="ECO:0000259" key="4">
    <source>
        <dbReference type="Pfam" id="PF04685"/>
    </source>
</evidence>